<dbReference type="AlphaFoldDB" id="A0A9N9GAJ5"/>
<accession>A0A9N9GAJ5</accession>
<evidence type="ECO:0000313" key="3">
    <source>
        <dbReference type="Proteomes" id="UP000789831"/>
    </source>
</evidence>
<evidence type="ECO:0000256" key="1">
    <source>
        <dbReference type="SAM" id="MobiDB-lite"/>
    </source>
</evidence>
<organism evidence="2 3">
    <name type="scientific">Ambispora gerdemannii</name>
    <dbReference type="NCBI Taxonomy" id="144530"/>
    <lineage>
        <taxon>Eukaryota</taxon>
        <taxon>Fungi</taxon>
        <taxon>Fungi incertae sedis</taxon>
        <taxon>Mucoromycota</taxon>
        <taxon>Glomeromycotina</taxon>
        <taxon>Glomeromycetes</taxon>
        <taxon>Archaeosporales</taxon>
        <taxon>Ambisporaceae</taxon>
        <taxon>Ambispora</taxon>
    </lineage>
</organism>
<sequence length="546" mass="63770">MSISEVIANYFHEVSYGKWDLFSCFDSVLEACKNITSEDCEKIKTELSFHLRSISTHNSMSKKVHNKANRLLDELDQFFQSKRVTMIIDERDTKVNEKMLNTKAKLYNSEVNVYVACDKLASLHSMSSSTGKSSSVLQKIQDEDDELDEECDKASTSKIDKNVSEKDSQEPAKKKLHISDDQELIAKNLLGESQEISPEMQSLLRDFQEYSKYSRNLLIINEIMDLRPSSEFVLMYTKEEHYSELLKDVFDPIDKLFPEKAFNFLMAFFSKNLTNEQWRNEIENLLDHEPDPFLKNLKRFMFEILPIFFDSYMHPDNPLKNRDLGEDEYMTIYIHPMLKKALARFSNINYRPGNRAIEASSYRKLITSQSGNADRADGIAYTTNAKPYEICVVEGSKPYDTETRKESEDFVQNTRAGKDMINFLVTQEVKQKRALPTLFKAFMVQSFELSLRFYFMDYLNYYRIFEIEICEIPIDFTGINLFPFLFRTVVIWAMLVGNTDKEFQEFRNSKRSSRISNAHNLRVLTQLAHNKERPGDKKSLKMKNVL</sequence>
<name>A0A9N9GAJ5_9GLOM</name>
<protein>
    <submittedName>
        <fullName evidence="2">209_t:CDS:1</fullName>
    </submittedName>
</protein>
<dbReference type="Proteomes" id="UP000789831">
    <property type="component" value="Unassembled WGS sequence"/>
</dbReference>
<feature type="compositionally biased region" description="Acidic residues" evidence="1">
    <location>
        <begin position="142"/>
        <end position="151"/>
    </location>
</feature>
<dbReference type="EMBL" id="CAJVPL010001823">
    <property type="protein sequence ID" value="CAG8588881.1"/>
    <property type="molecule type" value="Genomic_DNA"/>
</dbReference>
<proteinExistence type="predicted"/>
<keyword evidence="3" id="KW-1185">Reference proteome</keyword>
<dbReference type="OrthoDB" id="2429015at2759"/>
<feature type="compositionally biased region" description="Basic and acidic residues" evidence="1">
    <location>
        <begin position="152"/>
        <end position="177"/>
    </location>
</feature>
<evidence type="ECO:0000313" key="2">
    <source>
        <dbReference type="EMBL" id="CAG8588881.1"/>
    </source>
</evidence>
<gene>
    <name evidence="2" type="ORF">AGERDE_LOCUS8503</name>
</gene>
<feature type="region of interest" description="Disordered" evidence="1">
    <location>
        <begin position="125"/>
        <end position="177"/>
    </location>
</feature>
<reference evidence="2" key="1">
    <citation type="submission" date="2021-06" db="EMBL/GenBank/DDBJ databases">
        <authorList>
            <person name="Kallberg Y."/>
            <person name="Tangrot J."/>
            <person name="Rosling A."/>
        </authorList>
    </citation>
    <scope>NUCLEOTIDE SEQUENCE</scope>
    <source>
        <strain evidence="2">MT106</strain>
    </source>
</reference>
<comment type="caution">
    <text evidence="2">The sequence shown here is derived from an EMBL/GenBank/DDBJ whole genome shotgun (WGS) entry which is preliminary data.</text>
</comment>
<feature type="compositionally biased region" description="Low complexity" evidence="1">
    <location>
        <begin position="125"/>
        <end position="135"/>
    </location>
</feature>